<feature type="transmembrane region" description="Helical" evidence="11">
    <location>
        <begin position="12"/>
        <end position="35"/>
    </location>
</feature>
<dbReference type="InterPro" id="IPR012902">
    <property type="entry name" value="N_methyl_site"/>
</dbReference>
<keyword evidence="7 11" id="KW-1133">Transmembrane helix</keyword>
<keyword evidence="6 11" id="KW-0812">Transmembrane</keyword>
<protein>
    <recommendedName>
        <fullName evidence="2">Type II secretion system protein H</fullName>
    </recommendedName>
    <alternativeName>
        <fullName evidence="10">General secretion pathway protein H</fullName>
    </alternativeName>
</protein>
<accession>A0A510X9K7</accession>
<evidence type="ECO:0000256" key="6">
    <source>
        <dbReference type="ARBA" id="ARBA00022692"/>
    </source>
</evidence>
<organism evidence="13 14">
    <name type="scientific">Bisbaumannia pacifica</name>
    <dbReference type="NCBI Taxonomy" id="77098"/>
    <lineage>
        <taxon>Bacteria</taxon>
        <taxon>Pseudomonadati</taxon>
        <taxon>Pseudomonadota</taxon>
        <taxon>Gammaproteobacteria</taxon>
        <taxon>Oceanospirillales</taxon>
        <taxon>Halomonadaceae</taxon>
        <taxon>Bisbaumannia</taxon>
    </lineage>
</organism>
<dbReference type="RefSeq" id="WP_146803430.1">
    <property type="nucleotide sequence ID" value="NZ_BJUK01000027.1"/>
</dbReference>
<evidence type="ECO:0000313" key="13">
    <source>
        <dbReference type="EMBL" id="GEK48093.1"/>
    </source>
</evidence>
<evidence type="ECO:0000313" key="14">
    <source>
        <dbReference type="Proteomes" id="UP000321275"/>
    </source>
</evidence>
<proteinExistence type="inferred from homology"/>
<evidence type="ECO:0000256" key="9">
    <source>
        <dbReference type="ARBA" id="ARBA00025772"/>
    </source>
</evidence>
<dbReference type="Proteomes" id="UP000321275">
    <property type="component" value="Unassembled WGS sequence"/>
</dbReference>
<evidence type="ECO:0000259" key="12">
    <source>
        <dbReference type="Pfam" id="PF12019"/>
    </source>
</evidence>
<dbReference type="Pfam" id="PF07963">
    <property type="entry name" value="N_methyl"/>
    <property type="match status" value="1"/>
</dbReference>
<feature type="domain" description="General secretion pathway GspH" evidence="12">
    <location>
        <begin position="49"/>
        <end position="145"/>
    </location>
</feature>
<keyword evidence="8 11" id="KW-0472">Membrane</keyword>
<gene>
    <name evidence="13" type="ORF">HPA02_23760</name>
</gene>
<name>A0A510X9K7_9GAMM</name>
<comment type="subcellular location">
    <subcellularLocation>
        <location evidence="1">Cell inner membrane</location>
        <topology evidence="1">Single-pass membrane protein</topology>
    </subcellularLocation>
</comment>
<dbReference type="GO" id="GO:0015627">
    <property type="term" value="C:type II protein secretion system complex"/>
    <property type="evidence" value="ECO:0007669"/>
    <property type="project" value="InterPro"/>
</dbReference>
<dbReference type="GO" id="GO:0005886">
    <property type="term" value="C:plasma membrane"/>
    <property type="evidence" value="ECO:0007669"/>
    <property type="project" value="UniProtKB-SubCell"/>
</dbReference>
<evidence type="ECO:0000256" key="2">
    <source>
        <dbReference type="ARBA" id="ARBA00021549"/>
    </source>
</evidence>
<evidence type="ECO:0000256" key="3">
    <source>
        <dbReference type="ARBA" id="ARBA00022475"/>
    </source>
</evidence>
<sequence length="152" mass="16164">MIAGNRKGHDGFTLIELLVTIAVVAILATVAVPGFQSLMATNRQASDYNEILAALNYARSEAVKRRQEVTFQISDNSGAWSTEVRYNDASSDIVLSEREARDDRLGFSTNTISFNSLGRLESCATLTDGDCAITIGSSSLVVSPAGSVDKGA</sequence>
<evidence type="ECO:0000256" key="11">
    <source>
        <dbReference type="SAM" id="Phobius"/>
    </source>
</evidence>
<keyword evidence="3" id="KW-1003">Cell membrane</keyword>
<dbReference type="SUPFAM" id="SSF54523">
    <property type="entry name" value="Pili subunits"/>
    <property type="match status" value="1"/>
</dbReference>
<dbReference type="AlphaFoldDB" id="A0A510X9K7"/>
<dbReference type="InterPro" id="IPR022346">
    <property type="entry name" value="T2SS_GspH"/>
</dbReference>
<evidence type="ECO:0000256" key="7">
    <source>
        <dbReference type="ARBA" id="ARBA00022989"/>
    </source>
</evidence>
<evidence type="ECO:0000256" key="5">
    <source>
        <dbReference type="ARBA" id="ARBA00022519"/>
    </source>
</evidence>
<keyword evidence="14" id="KW-1185">Reference proteome</keyword>
<evidence type="ECO:0000256" key="8">
    <source>
        <dbReference type="ARBA" id="ARBA00023136"/>
    </source>
</evidence>
<reference evidence="13 14" key="1">
    <citation type="submission" date="2019-07" db="EMBL/GenBank/DDBJ databases">
        <title>Whole genome shotgun sequence of Halomonas pacifica NBRC 102220.</title>
        <authorList>
            <person name="Hosoyama A."/>
            <person name="Uohara A."/>
            <person name="Ohji S."/>
            <person name="Ichikawa N."/>
        </authorList>
    </citation>
    <scope>NUCLEOTIDE SEQUENCE [LARGE SCALE GENOMIC DNA]</scope>
    <source>
        <strain evidence="13 14">NBRC 102220</strain>
    </source>
</reference>
<dbReference type="EMBL" id="BJUK01000027">
    <property type="protein sequence ID" value="GEK48093.1"/>
    <property type="molecule type" value="Genomic_DNA"/>
</dbReference>
<evidence type="ECO:0000256" key="10">
    <source>
        <dbReference type="ARBA" id="ARBA00030775"/>
    </source>
</evidence>
<keyword evidence="4" id="KW-0488">Methylation</keyword>
<dbReference type="NCBIfam" id="TIGR02532">
    <property type="entry name" value="IV_pilin_GFxxxE"/>
    <property type="match status" value="1"/>
</dbReference>
<dbReference type="OrthoDB" id="6367648at2"/>
<dbReference type="Pfam" id="PF12019">
    <property type="entry name" value="GspH"/>
    <property type="match status" value="1"/>
</dbReference>
<dbReference type="InterPro" id="IPR045584">
    <property type="entry name" value="Pilin-like"/>
</dbReference>
<comment type="similarity">
    <text evidence="9">Belongs to the GSP H family.</text>
</comment>
<evidence type="ECO:0000256" key="4">
    <source>
        <dbReference type="ARBA" id="ARBA00022481"/>
    </source>
</evidence>
<dbReference type="Gene3D" id="3.30.700.10">
    <property type="entry name" value="Glycoprotein, Type 4 Pilin"/>
    <property type="match status" value="1"/>
</dbReference>
<comment type="caution">
    <text evidence="13">The sequence shown here is derived from an EMBL/GenBank/DDBJ whole genome shotgun (WGS) entry which is preliminary data.</text>
</comment>
<keyword evidence="5" id="KW-0997">Cell inner membrane</keyword>
<dbReference type="GO" id="GO:0015628">
    <property type="term" value="P:protein secretion by the type II secretion system"/>
    <property type="evidence" value="ECO:0007669"/>
    <property type="project" value="InterPro"/>
</dbReference>
<evidence type="ECO:0000256" key="1">
    <source>
        <dbReference type="ARBA" id="ARBA00004377"/>
    </source>
</evidence>